<dbReference type="AlphaFoldDB" id="A0A9P0D4R7"/>
<dbReference type="InterPro" id="IPR012337">
    <property type="entry name" value="RNaseH-like_sf"/>
</dbReference>
<evidence type="ECO:0000313" key="2">
    <source>
        <dbReference type="Proteomes" id="UP001153636"/>
    </source>
</evidence>
<gene>
    <name evidence="1" type="ORF">PSYICH_LOCUS13077</name>
</gene>
<dbReference type="PANTHER" id="PTHR47501">
    <property type="entry name" value="TRANSPOSASE-RELATED"/>
    <property type="match status" value="1"/>
</dbReference>
<keyword evidence="2" id="KW-1185">Reference proteome</keyword>
<dbReference type="EMBL" id="OV651819">
    <property type="protein sequence ID" value="CAH1113880.1"/>
    <property type="molecule type" value="Genomic_DNA"/>
</dbReference>
<dbReference type="SUPFAM" id="SSF53098">
    <property type="entry name" value="Ribonuclease H-like"/>
    <property type="match status" value="1"/>
</dbReference>
<organism evidence="1 2">
    <name type="scientific">Psylliodes chrysocephalus</name>
    <dbReference type="NCBI Taxonomy" id="3402493"/>
    <lineage>
        <taxon>Eukaryota</taxon>
        <taxon>Metazoa</taxon>
        <taxon>Ecdysozoa</taxon>
        <taxon>Arthropoda</taxon>
        <taxon>Hexapoda</taxon>
        <taxon>Insecta</taxon>
        <taxon>Pterygota</taxon>
        <taxon>Neoptera</taxon>
        <taxon>Endopterygota</taxon>
        <taxon>Coleoptera</taxon>
        <taxon>Polyphaga</taxon>
        <taxon>Cucujiformia</taxon>
        <taxon>Chrysomeloidea</taxon>
        <taxon>Chrysomelidae</taxon>
        <taxon>Galerucinae</taxon>
        <taxon>Alticini</taxon>
        <taxon>Psylliodes</taxon>
    </lineage>
</organism>
<dbReference type="OrthoDB" id="8912104at2759"/>
<dbReference type="PANTHER" id="PTHR47501:SF5">
    <property type="entry name" value="HAT C-TERMINAL DIMERISATION DOMAIN-CONTAINING PROTEIN"/>
    <property type="match status" value="1"/>
</dbReference>
<sequence>MSQISIVFNTSFVNVFGKMNIKVLDRSAATKEIEKMYQKMCQIIKLDVSFAETHSYDQIAETLDDIHKKYNLDTIKLLASATDNGSNFVKCFKEFGLNIGNKKHSTEEDSDSEEKEAEVMFNPINLSDSESTLDSSNFTQKRYVPQHIRCASHIINLFATTHYKNSEHQISFLEEYIKLMQPLAETLDFLQGERNTYYGYLFLSLVWIKTKLQMLKISGDIKQLKVPLVAIIKSVGQRFKEFLTKTAVIGAVVCPRFKMRWYNAFKDLNVTTYKEIQNWVVSAVEYFISLENKITNENIQSDDPFFDFEKEEQESVSLLSKLPIPSI</sequence>
<reference evidence="1" key="1">
    <citation type="submission" date="2022-01" db="EMBL/GenBank/DDBJ databases">
        <authorList>
            <person name="King R."/>
        </authorList>
    </citation>
    <scope>NUCLEOTIDE SEQUENCE</scope>
</reference>
<evidence type="ECO:0008006" key="3">
    <source>
        <dbReference type="Google" id="ProtNLM"/>
    </source>
</evidence>
<evidence type="ECO:0000313" key="1">
    <source>
        <dbReference type="EMBL" id="CAH1113880.1"/>
    </source>
</evidence>
<protein>
    <recommendedName>
        <fullName evidence="3">Transposase</fullName>
    </recommendedName>
</protein>
<dbReference type="Proteomes" id="UP001153636">
    <property type="component" value="Chromosome 7"/>
</dbReference>
<name>A0A9P0D4R7_9CUCU</name>
<accession>A0A9P0D4R7</accession>
<proteinExistence type="predicted"/>